<dbReference type="AlphaFoldDB" id="A0A821PST9"/>
<evidence type="ECO:0000313" key="9">
    <source>
        <dbReference type="EMBL" id="CAF4811317.1"/>
    </source>
</evidence>
<evidence type="ECO:0000256" key="2">
    <source>
        <dbReference type="ARBA" id="ARBA00022475"/>
    </source>
</evidence>
<organism evidence="9 10">
    <name type="scientific">Pieris macdunnoughi</name>
    <dbReference type="NCBI Taxonomy" id="345717"/>
    <lineage>
        <taxon>Eukaryota</taxon>
        <taxon>Metazoa</taxon>
        <taxon>Ecdysozoa</taxon>
        <taxon>Arthropoda</taxon>
        <taxon>Hexapoda</taxon>
        <taxon>Insecta</taxon>
        <taxon>Pterygota</taxon>
        <taxon>Neoptera</taxon>
        <taxon>Endopterygota</taxon>
        <taxon>Lepidoptera</taxon>
        <taxon>Glossata</taxon>
        <taxon>Ditrysia</taxon>
        <taxon>Papilionoidea</taxon>
        <taxon>Pieridae</taxon>
        <taxon>Pierinae</taxon>
        <taxon>Pieris</taxon>
    </lineage>
</organism>
<evidence type="ECO:0000256" key="5">
    <source>
        <dbReference type="ARBA" id="ARBA00023136"/>
    </source>
</evidence>
<keyword evidence="10" id="KW-1185">Reference proteome</keyword>
<feature type="transmembrane region" description="Helical" evidence="8">
    <location>
        <begin position="32"/>
        <end position="52"/>
    </location>
</feature>
<evidence type="ECO:0000256" key="7">
    <source>
        <dbReference type="ARBA" id="ARBA00023180"/>
    </source>
</evidence>
<dbReference type="PANTHER" id="PTHR42643">
    <property type="entry name" value="IONOTROPIC RECEPTOR 20A-RELATED"/>
    <property type="match status" value="1"/>
</dbReference>
<evidence type="ECO:0000256" key="6">
    <source>
        <dbReference type="ARBA" id="ARBA00023170"/>
    </source>
</evidence>
<evidence type="ECO:0000256" key="8">
    <source>
        <dbReference type="SAM" id="Phobius"/>
    </source>
</evidence>
<comment type="caution">
    <text evidence="9">The sequence shown here is derived from an EMBL/GenBank/DDBJ whole genome shotgun (WGS) entry which is preliminary data.</text>
</comment>
<feature type="transmembrane region" description="Helical" evidence="8">
    <location>
        <begin position="554"/>
        <end position="572"/>
    </location>
</feature>
<accession>A0A821PST9</accession>
<keyword evidence="7" id="KW-0325">Glycoprotein</keyword>
<feature type="transmembrane region" description="Helical" evidence="8">
    <location>
        <begin position="316"/>
        <end position="334"/>
    </location>
</feature>
<keyword evidence="5 8" id="KW-0472">Membrane</keyword>
<evidence type="ECO:0000313" key="10">
    <source>
        <dbReference type="Proteomes" id="UP000663880"/>
    </source>
</evidence>
<sequence length="592" mass="68322">MTFIDRPSPDNCSVFDTLAKSAADVALNNFRWQYASLILFNPAFFCGVNVFLKFYQKSIIIGQSTFNPWVLENTKQFVLFISDLTDLLDFLDWLKTQRFNNTGKYLVICNTIAGWTCDESVAVNLLWEYRMANVIFMKYDEFDKPIGFTYFQDSTCRNGPPIEVENWNACIRSKNSTKCQHMFPIKFKNLQRCPLIVSTFEQTPYMMLGNGTPTGADGDLLRVIIKALNASLIMVTPKLGTGWGKLEENGTWSGSLSDVYYDWANFSMTSASITLHRYRYFQMSKDYNTVTIVWITHPSNPEPSLFKLLRPYRKEAKILLCLNFIIIMIAVAIFKSKYWTSIRNKFKINDIPDGIVFYSWEICMGLPASKLPKKWSLLYLTLLWILHCYLLRTLYQVYLISSLQSDVRINGFVRIEDAIAAGYPYGGGLALKDYFIDNPLIYNNYKNIESNQVYPIMKELSKGLKFVAAVSFEATKVFLRKPKRKLHILPERIIKSPTVIFFKKYSSLAQSIDSILTHLIEAGVVQKIYKDNSYLRFDVDKDAPKPITLQDYSGCFMILGGGWVASLIVFSIEKYMYHKKHTLIMHKRKVCH</sequence>
<gene>
    <name evidence="9" type="ORF">PMACD_LOCUS4061</name>
</gene>
<keyword evidence="6" id="KW-0675">Receptor</keyword>
<dbReference type="Gene3D" id="3.40.190.10">
    <property type="entry name" value="Periplasmic binding protein-like II"/>
    <property type="match status" value="1"/>
</dbReference>
<dbReference type="SUPFAM" id="SSF53850">
    <property type="entry name" value="Periplasmic binding protein-like II"/>
    <property type="match status" value="1"/>
</dbReference>
<reference evidence="9" key="1">
    <citation type="submission" date="2021-02" db="EMBL/GenBank/DDBJ databases">
        <authorList>
            <person name="Steward A R."/>
        </authorList>
    </citation>
    <scope>NUCLEOTIDE SEQUENCE</scope>
</reference>
<keyword evidence="3 8" id="KW-0812">Transmembrane</keyword>
<protein>
    <submittedName>
        <fullName evidence="9">Uncharacterized protein</fullName>
    </submittedName>
</protein>
<dbReference type="PANTHER" id="PTHR42643:SF30">
    <property type="entry name" value="IONOTROPIC RECEPTOR 40A-RELATED"/>
    <property type="match status" value="1"/>
</dbReference>
<dbReference type="InterPro" id="IPR052192">
    <property type="entry name" value="Insect_Ionotropic_Sensory_Rcpt"/>
</dbReference>
<dbReference type="OrthoDB" id="8050636at2759"/>
<keyword evidence="4 8" id="KW-1133">Transmembrane helix</keyword>
<evidence type="ECO:0000256" key="3">
    <source>
        <dbReference type="ARBA" id="ARBA00022692"/>
    </source>
</evidence>
<dbReference type="EMBL" id="CAJOBZ010000007">
    <property type="protein sequence ID" value="CAF4811317.1"/>
    <property type="molecule type" value="Genomic_DNA"/>
</dbReference>
<evidence type="ECO:0000256" key="4">
    <source>
        <dbReference type="ARBA" id="ARBA00022989"/>
    </source>
</evidence>
<evidence type="ECO:0000256" key="1">
    <source>
        <dbReference type="ARBA" id="ARBA00004651"/>
    </source>
</evidence>
<proteinExistence type="predicted"/>
<keyword evidence="2" id="KW-1003">Cell membrane</keyword>
<comment type="subcellular location">
    <subcellularLocation>
        <location evidence="1">Cell membrane</location>
        <topology evidence="1">Multi-pass membrane protein</topology>
    </subcellularLocation>
</comment>
<dbReference type="Proteomes" id="UP000663880">
    <property type="component" value="Unassembled WGS sequence"/>
</dbReference>
<dbReference type="GO" id="GO:0005886">
    <property type="term" value="C:plasma membrane"/>
    <property type="evidence" value="ECO:0007669"/>
    <property type="project" value="UniProtKB-SubCell"/>
</dbReference>
<name>A0A821PST9_9NEOP</name>